<keyword evidence="3" id="KW-1185">Reference proteome</keyword>
<dbReference type="Pfam" id="PF04480">
    <property type="entry name" value="DUF559"/>
    <property type="match status" value="1"/>
</dbReference>
<dbReference type="RefSeq" id="WP_344076041.1">
    <property type="nucleotide sequence ID" value="NZ_BAAALS010000001.1"/>
</dbReference>
<dbReference type="Proteomes" id="UP001500655">
    <property type="component" value="Unassembled WGS sequence"/>
</dbReference>
<accession>A0ABP4VSI8</accession>
<evidence type="ECO:0000313" key="2">
    <source>
        <dbReference type="EMBL" id="GAA1736599.1"/>
    </source>
</evidence>
<comment type="caution">
    <text evidence="2">The sequence shown here is derived from an EMBL/GenBank/DDBJ whole genome shotgun (WGS) entry which is preliminary data.</text>
</comment>
<dbReference type="Gene3D" id="3.40.960.10">
    <property type="entry name" value="VSR Endonuclease"/>
    <property type="match status" value="1"/>
</dbReference>
<reference evidence="3" key="1">
    <citation type="journal article" date="2019" name="Int. J. Syst. Evol. Microbiol.">
        <title>The Global Catalogue of Microorganisms (GCM) 10K type strain sequencing project: providing services to taxonomists for standard genome sequencing and annotation.</title>
        <authorList>
            <consortium name="The Broad Institute Genomics Platform"/>
            <consortium name="The Broad Institute Genome Sequencing Center for Infectious Disease"/>
            <person name="Wu L."/>
            <person name="Ma J."/>
        </authorList>
    </citation>
    <scope>NUCLEOTIDE SEQUENCE [LARGE SCALE GENOMIC DNA]</scope>
    <source>
        <strain evidence="3">JCM 13249</strain>
    </source>
</reference>
<evidence type="ECO:0000313" key="3">
    <source>
        <dbReference type="Proteomes" id="UP001500655"/>
    </source>
</evidence>
<organism evidence="2 3">
    <name type="scientific">Luedemannella helvata</name>
    <dbReference type="NCBI Taxonomy" id="349315"/>
    <lineage>
        <taxon>Bacteria</taxon>
        <taxon>Bacillati</taxon>
        <taxon>Actinomycetota</taxon>
        <taxon>Actinomycetes</taxon>
        <taxon>Micromonosporales</taxon>
        <taxon>Micromonosporaceae</taxon>
        <taxon>Luedemannella</taxon>
    </lineage>
</organism>
<proteinExistence type="predicted"/>
<dbReference type="EMBL" id="BAAALS010000001">
    <property type="protein sequence ID" value="GAA1736599.1"/>
    <property type="molecule type" value="Genomic_DNA"/>
</dbReference>
<dbReference type="SUPFAM" id="SSF52980">
    <property type="entry name" value="Restriction endonuclease-like"/>
    <property type="match status" value="1"/>
</dbReference>
<dbReference type="InterPro" id="IPR007569">
    <property type="entry name" value="DUF559"/>
</dbReference>
<sequence length="295" mass="32330">MNDGSLRRLADAQDGLFTRAQATACGYSAYQIRQRTRSGAWQHVLGQVLALPGVSVTPAARDRAALLAVGGLLAGPSAARRWGIWVPDDRTCLAVPVGCHPRVGNLVLIRVPVAAVDRRVRGGLPVTSVGRTIVDCVRLLPDTPAVDMLDRAMRERRITFDDLCGRVRDDLGRAGTPRLVRLIRLLGSGARSAAERRAVVLLRNARINGWVANMPIYDDAGLIGVGDLVFAEVKLVVELDGWAYHSARADFERDRSRQNRLVAAGWTVLRFTWRDVTQRPDHVAATIRGLLARTR</sequence>
<name>A0ABP4VSI8_9ACTN</name>
<protein>
    <submittedName>
        <fullName evidence="2">Type IV toxin-antitoxin system AbiEi family antitoxin domain-containing protein</fullName>
    </submittedName>
</protein>
<feature type="domain" description="DUF559" evidence="1">
    <location>
        <begin position="225"/>
        <end position="288"/>
    </location>
</feature>
<evidence type="ECO:0000259" key="1">
    <source>
        <dbReference type="Pfam" id="PF04480"/>
    </source>
</evidence>
<gene>
    <name evidence="2" type="ORF">GCM10009681_03970</name>
</gene>
<dbReference type="InterPro" id="IPR011335">
    <property type="entry name" value="Restrct_endonuc-II-like"/>
</dbReference>